<dbReference type="Pfam" id="PF01208">
    <property type="entry name" value="URO-D"/>
    <property type="match status" value="1"/>
</dbReference>
<dbReference type="PANTHER" id="PTHR47099">
    <property type="entry name" value="METHYLCOBAMIDE:COM METHYLTRANSFERASE MTBA"/>
    <property type="match status" value="1"/>
</dbReference>
<gene>
    <name evidence="2" type="ORF">MNBD_BACTEROID01-1613</name>
</gene>
<dbReference type="GO" id="GO:0004853">
    <property type="term" value="F:uroporphyrinogen decarboxylase activity"/>
    <property type="evidence" value="ECO:0007669"/>
    <property type="project" value="InterPro"/>
</dbReference>
<evidence type="ECO:0000313" key="2">
    <source>
        <dbReference type="EMBL" id="VAW15030.1"/>
    </source>
</evidence>
<protein>
    <recommendedName>
        <fullName evidence="1">Uroporphyrinogen decarboxylase (URO-D) domain-containing protein</fullName>
    </recommendedName>
</protein>
<dbReference type="EMBL" id="UOEP01000042">
    <property type="protein sequence ID" value="VAW15030.1"/>
    <property type="molecule type" value="Genomic_DNA"/>
</dbReference>
<accession>A0A3B0TDR5</accession>
<reference evidence="2" key="1">
    <citation type="submission" date="2018-06" db="EMBL/GenBank/DDBJ databases">
        <authorList>
            <person name="Zhirakovskaya E."/>
        </authorList>
    </citation>
    <scope>NUCLEOTIDE SEQUENCE</scope>
</reference>
<dbReference type="InterPro" id="IPR038071">
    <property type="entry name" value="UROD/MetE-like_sf"/>
</dbReference>
<dbReference type="AlphaFoldDB" id="A0A3B0TDR5"/>
<dbReference type="GO" id="GO:0006779">
    <property type="term" value="P:porphyrin-containing compound biosynthetic process"/>
    <property type="evidence" value="ECO:0007669"/>
    <property type="project" value="InterPro"/>
</dbReference>
<proteinExistence type="predicted"/>
<dbReference type="InterPro" id="IPR000257">
    <property type="entry name" value="Uroporphyrinogen_deCOase"/>
</dbReference>
<feature type="domain" description="Uroporphyrinogen decarboxylase (URO-D)" evidence="1">
    <location>
        <begin position="215"/>
        <end position="415"/>
    </location>
</feature>
<dbReference type="PANTHER" id="PTHR47099:SF1">
    <property type="entry name" value="METHYLCOBAMIDE:COM METHYLTRANSFERASE MTBA"/>
    <property type="match status" value="1"/>
</dbReference>
<dbReference type="SUPFAM" id="SSF51726">
    <property type="entry name" value="UROD/MetE-like"/>
    <property type="match status" value="1"/>
</dbReference>
<dbReference type="Gene3D" id="3.20.20.210">
    <property type="match status" value="1"/>
</dbReference>
<evidence type="ECO:0000259" key="1">
    <source>
        <dbReference type="Pfam" id="PF01208"/>
    </source>
</evidence>
<dbReference type="InterPro" id="IPR052024">
    <property type="entry name" value="Methanogen_methyltrans"/>
</dbReference>
<name>A0A3B0TDR5_9ZZZZ</name>
<sequence>MESKELFKKTINHEEPMRVVTDFGATAVTGIHVLSIEKLRDYYGLGRKPIRVTEPFQMLGEVDWELLDILDIDVVGAWGRNNMFGFYNHAPYKEFKTPWGQVVSVPSNFNTTKNSNGDILMYPEGGLSVPPSARMPESGYFFDAIIRQEPVVEEELDPNNNLEEFGLISDADLQHWKKEAGRAAGTGKAVVAALGGTALGDIALVPGMQLKKPKGIRDVAEWYMSTVMRPDYVMKVFEQQVEIAVENLKKIYEVVGNKIDVVFICGTDFGTQDSTFCSPEQFDKMWLPYYKKVNDWIHTNTQWKTFKHSCGAVESFMSHFIAAGFDIINPVQINAAGMDPKHLKDTYGKDLVFWGGGVDTQEILPFGSPEQVREQVLRTCEIFAKGGGFVFNTVHNIQANVPIENIMAMFKAIKEFNGKKYRNEKK</sequence>
<organism evidence="2">
    <name type="scientific">hydrothermal vent metagenome</name>
    <dbReference type="NCBI Taxonomy" id="652676"/>
    <lineage>
        <taxon>unclassified sequences</taxon>
        <taxon>metagenomes</taxon>
        <taxon>ecological metagenomes</taxon>
    </lineage>
</organism>